<accession>A0A067SJR2</accession>
<dbReference type="EMBL" id="KL142393">
    <property type="protein sequence ID" value="KDR71205.1"/>
    <property type="molecule type" value="Genomic_DNA"/>
</dbReference>
<sequence>MQSSLSVEDSALSSFFEPVLPNYLFITQRTFREAFAAANRAVDEFPLDALVDYSNALLAVDSLPIIYGTPTADAYIEVYTVWLQFSEFIRSFEFIPSTLRSLMLCPEVPRLPQTFGGLHAVWQYRNVGYKKFQKRITEEEYFRCNFHRILEYAELEKALRPVRDFFHHPEAMNGGILV</sequence>
<organism evidence="1 2">
    <name type="scientific">Galerina marginata (strain CBS 339.88)</name>
    <dbReference type="NCBI Taxonomy" id="685588"/>
    <lineage>
        <taxon>Eukaryota</taxon>
        <taxon>Fungi</taxon>
        <taxon>Dikarya</taxon>
        <taxon>Basidiomycota</taxon>
        <taxon>Agaricomycotina</taxon>
        <taxon>Agaricomycetes</taxon>
        <taxon>Agaricomycetidae</taxon>
        <taxon>Agaricales</taxon>
        <taxon>Agaricineae</taxon>
        <taxon>Strophariaceae</taxon>
        <taxon>Galerina</taxon>
    </lineage>
</organism>
<protein>
    <submittedName>
        <fullName evidence="1">Uncharacterized protein</fullName>
    </submittedName>
</protein>
<dbReference type="HOGENOM" id="CLU_129417_0_0_1"/>
<keyword evidence="2" id="KW-1185">Reference proteome</keyword>
<gene>
    <name evidence="1" type="ORF">GALMADRAFT_143917</name>
</gene>
<dbReference type="AlphaFoldDB" id="A0A067SJR2"/>
<name>A0A067SJR2_GALM3</name>
<reference evidence="2" key="1">
    <citation type="journal article" date="2014" name="Proc. Natl. Acad. Sci. U.S.A.">
        <title>Extensive sampling of basidiomycete genomes demonstrates inadequacy of the white-rot/brown-rot paradigm for wood decay fungi.</title>
        <authorList>
            <person name="Riley R."/>
            <person name="Salamov A.A."/>
            <person name="Brown D.W."/>
            <person name="Nagy L.G."/>
            <person name="Floudas D."/>
            <person name="Held B.W."/>
            <person name="Levasseur A."/>
            <person name="Lombard V."/>
            <person name="Morin E."/>
            <person name="Otillar R."/>
            <person name="Lindquist E.A."/>
            <person name="Sun H."/>
            <person name="LaButti K.M."/>
            <person name="Schmutz J."/>
            <person name="Jabbour D."/>
            <person name="Luo H."/>
            <person name="Baker S.E."/>
            <person name="Pisabarro A.G."/>
            <person name="Walton J.D."/>
            <person name="Blanchette R.A."/>
            <person name="Henrissat B."/>
            <person name="Martin F."/>
            <person name="Cullen D."/>
            <person name="Hibbett D.S."/>
            <person name="Grigoriev I.V."/>
        </authorList>
    </citation>
    <scope>NUCLEOTIDE SEQUENCE [LARGE SCALE GENOMIC DNA]</scope>
    <source>
        <strain evidence="2">CBS 339.88</strain>
    </source>
</reference>
<proteinExistence type="predicted"/>
<dbReference type="Proteomes" id="UP000027222">
    <property type="component" value="Unassembled WGS sequence"/>
</dbReference>
<evidence type="ECO:0000313" key="1">
    <source>
        <dbReference type="EMBL" id="KDR71205.1"/>
    </source>
</evidence>
<evidence type="ECO:0000313" key="2">
    <source>
        <dbReference type="Proteomes" id="UP000027222"/>
    </source>
</evidence>